<dbReference type="EMBL" id="BNEB01000005">
    <property type="protein sequence ID" value="GHI63985.1"/>
    <property type="molecule type" value="Genomic_DNA"/>
</dbReference>
<proteinExistence type="predicted"/>
<accession>A0ABQ3S783</accession>
<dbReference type="RefSeq" id="WP_189924232.1">
    <property type="nucleotide sequence ID" value="NZ_BMSI01000009.1"/>
</dbReference>
<sequence length="165" mass="17423">MGSLLKGVPGVRWGDLRGAQAPARDIPALLSRIAYGGEEVARLAVDDLGDCVCALGFVVGEATAPTVPFLLELAEAPQVPCTPELLELLEKIYRTRTWHSSAAAAGGPRRKNFQEQPGWEVAARAAVLAGRHRIEGLAGSVQPEVAEAARGLLRAIDEDPGLPEV</sequence>
<dbReference type="GeneID" id="91473443"/>
<reference evidence="2" key="1">
    <citation type="submission" date="2023-07" db="EMBL/GenBank/DDBJ databases">
        <title>Whole genome shotgun sequence of Streptomyces cacaoi subsp. asoensis NBRC 13813.</title>
        <authorList>
            <person name="Komaki H."/>
            <person name="Tamura T."/>
        </authorList>
    </citation>
    <scope>NUCLEOTIDE SEQUENCE [LARGE SCALE GENOMIC DNA]</scope>
    <source>
        <strain evidence="2">NBRC 13813</strain>
    </source>
</reference>
<keyword evidence="2" id="KW-1185">Reference proteome</keyword>
<dbReference type="Proteomes" id="UP000649259">
    <property type="component" value="Unassembled WGS sequence"/>
</dbReference>
<evidence type="ECO:0000313" key="1">
    <source>
        <dbReference type="EMBL" id="GHI63985.1"/>
    </source>
</evidence>
<evidence type="ECO:0000313" key="2">
    <source>
        <dbReference type="Proteomes" id="UP000649259"/>
    </source>
</evidence>
<protein>
    <submittedName>
        <fullName evidence="1">Uncharacterized protein</fullName>
    </submittedName>
</protein>
<gene>
    <name evidence="1" type="ORF">Saso_56350</name>
</gene>
<organism evidence="1 2">
    <name type="scientific">Streptomyces asoensis</name>
    <dbReference type="NCBI Taxonomy" id="249586"/>
    <lineage>
        <taxon>Bacteria</taxon>
        <taxon>Bacillati</taxon>
        <taxon>Actinomycetota</taxon>
        <taxon>Actinomycetes</taxon>
        <taxon>Kitasatosporales</taxon>
        <taxon>Streptomycetaceae</taxon>
        <taxon>Streptomyces</taxon>
    </lineage>
</organism>
<comment type="caution">
    <text evidence="1">The sequence shown here is derived from an EMBL/GenBank/DDBJ whole genome shotgun (WGS) entry which is preliminary data.</text>
</comment>
<name>A0ABQ3S783_9ACTN</name>